<dbReference type="Proteomes" id="UP000597762">
    <property type="component" value="Unassembled WGS sequence"/>
</dbReference>
<dbReference type="AlphaFoldDB" id="A0A812C6Q6"/>
<sequence length="236" mass="27379">MRFSLSLSLSLSLSAILYAFSQFLIALPLLYSQIPSYSFSLYFSSNNTSVFLHHYIFLSIHYHCSLFLSSTVFSLFRFPLSINKSLTILTSISLLHFLLTIHKSLSLLSISHFHCHFSIRIHSLLHFIPLTIHKSLSLLSISLPLSFSIRIINYGFSLFNTCISINISTLHFYFLFTIHKNYHSIFINYGFSLFFTLNYTYYLLFINHYHCSNSFPVTSLFIHGFLYLTLAFSFSS</sequence>
<proteinExistence type="predicted"/>
<feature type="transmembrane region" description="Helical" evidence="1">
    <location>
        <begin position="50"/>
        <end position="76"/>
    </location>
</feature>
<reference evidence="2" key="1">
    <citation type="submission" date="2021-01" db="EMBL/GenBank/DDBJ databases">
        <authorList>
            <person name="Li R."/>
            <person name="Bekaert M."/>
        </authorList>
    </citation>
    <scope>NUCLEOTIDE SEQUENCE</scope>
    <source>
        <strain evidence="2">Farmed</strain>
    </source>
</reference>
<keyword evidence="1" id="KW-0812">Transmembrane</keyword>
<keyword evidence="1" id="KW-0472">Membrane</keyword>
<accession>A0A812C6Q6</accession>
<keyword evidence="3" id="KW-1185">Reference proteome</keyword>
<name>A0A812C6Q6_ACAPH</name>
<feature type="transmembrane region" description="Helical" evidence="1">
    <location>
        <begin position="186"/>
        <end position="205"/>
    </location>
</feature>
<feature type="transmembrane region" description="Helical" evidence="1">
    <location>
        <begin position="88"/>
        <end position="113"/>
    </location>
</feature>
<keyword evidence="1" id="KW-1133">Transmembrane helix</keyword>
<dbReference type="EMBL" id="CAHIKZ030001335">
    <property type="protein sequence ID" value="CAE1260431.1"/>
    <property type="molecule type" value="Genomic_DNA"/>
</dbReference>
<evidence type="ECO:0000313" key="2">
    <source>
        <dbReference type="EMBL" id="CAE1260431.1"/>
    </source>
</evidence>
<gene>
    <name evidence="2" type="ORF">SPHA_32230</name>
</gene>
<organism evidence="2 3">
    <name type="scientific">Acanthosepion pharaonis</name>
    <name type="common">Pharaoh cuttlefish</name>
    <name type="synonym">Sepia pharaonis</name>
    <dbReference type="NCBI Taxonomy" id="158019"/>
    <lineage>
        <taxon>Eukaryota</taxon>
        <taxon>Metazoa</taxon>
        <taxon>Spiralia</taxon>
        <taxon>Lophotrochozoa</taxon>
        <taxon>Mollusca</taxon>
        <taxon>Cephalopoda</taxon>
        <taxon>Coleoidea</taxon>
        <taxon>Decapodiformes</taxon>
        <taxon>Sepiida</taxon>
        <taxon>Sepiina</taxon>
        <taxon>Sepiidae</taxon>
        <taxon>Acanthosepion</taxon>
    </lineage>
</organism>
<feature type="transmembrane region" description="Helical" evidence="1">
    <location>
        <begin position="119"/>
        <end position="139"/>
    </location>
</feature>
<feature type="transmembrane region" description="Helical" evidence="1">
    <location>
        <begin position="151"/>
        <end position="174"/>
    </location>
</feature>
<evidence type="ECO:0000256" key="1">
    <source>
        <dbReference type="SAM" id="Phobius"/>
    </source>
</evidence>
<comment type="caution">
    <text evidence="2">The sequence shown here is derived from an EMBL/GenBank/DDBJ whole genome shotgun (WGS) entry which is preliminary data.</text>
</comment>
<evidence type="ECO:0000313" key="3">
    <source>
        <dbReference type="Proteomes" id="UP000597762"/>
    </source>
</evidence>
<feature type="transmembrane region" description="Helical" evidence="1">
    <location>
        <begin position="217"/>
        <end position="235"/>
    </location>
</feature>
<protein>
    <submittedName>
        <fullName evidence="2">Uncharacterized protein</fullName>
    </submittedName>
</protein>